<dbReference type="InterPro" id="IPR011042">
    <property type="entry name" value="6-blade_b-propeller_TolB-like"/>
</dbReference>
<feature type="compositionally biased region" description="Low complexity" evidence="1">
    <location>
        <begin position="14"/>
        <end position="32"/>
    </location>
</feature>
<dbReference type="RefSeq" id="WP_099512326.1">
    <property type="nucleotide sequence ID" value="NZ_CP016616.1"/>
</dbReference>
<reference evidence="2" key="1">
    <citation type="submission" date="2016-07" db="EMBL/GenBank/DDBJ databases">
        <title>Microvirga ossetica sp. nov. a new species of rhizobia isolated from root nodules of the legume species Vicia alpestris Steven originated from North Ossetia region in the Caucasus.</title>
        <authorList>
            <person name="Safronova V.I."/>
            <person name="Kuznetsova I.G."/>
            <person name="Sazanova A.L."/>
            <person name="Belimov A."/>
            <person name="Andronov E."/>
            <person name="Osledkin Y.S."/>
            <person name="Onishchuk O.P."/>
            <person name="Kurchak O.N."/>
            <person name="Shaposhnikov A.I."/>
            <person name="Willems A."/>
            <person name="Tikhonovich I.A."/>
        </authorList>
    </citation>
    <scope>NUCLEOTIDE SEQUENCE [LARGE SCALE GENOMIC DNA]</scope>
    <source>
        <strain evidence="2">V5/3M</strain>
    </source>
</reference>
<dbReference type="Pfam" id="PF07676">
    <property type="entry name" value="PD40"/>
    <property type="match status" value="1"/>
</dbReference>
<evidence type="ECO:0000313" key="2">
    <source>
        <dbReference type="EMBL" id="ANY81261.1"/>
    </source>
</evidence>
<sequence length="417" mass="43706">MPRKHFAIERVSVSTDGSEGIGGSSSPDISGDGRYVAFTSNAPDLVPDDDNNTDDVFVHDRRTNTTEIVSVNNAGDEGNLGGSVPSISDNGRFVAYYSRSSNLVPDDGNGTDADVFVYDRKTDTTEIISVASDGSAANDESFLPKISANGRYVVYESNASNLVPGDGNGATDVFLHDRHTGTTELVSASAAGGAGNGDSSQAFISSDGRFVTYSSLATDLVDGIDDNNNGFDVFVFDRKNGTTELVSTTPEGRVGNLDSVASGISANGRYVAFYSLASDLVPDDGNDVFDVFVHDRKLGTTERVSVASNGEEGELDSLFGSISDDGRYVTFSSAATNFAPGDGNNALDIFVHDRKKDTTTLLSRNLDGDVGDGESGVSAISANGRHVAFSSAASDLVPGDGNGFEDIFVASRFDWLV</sequence>
<proteinExistence type="predicted"/>
<accession>A0A1B2EMT1</accession>
<dbReference type="AlphaFoldDB" id="A0A1B2EMT1"/>
<protein>
    <recommendedName>
        <fullName evidence="3">Calcium-binding protein</fullName>
    </recommendedName>
</protein>
<evidence type="ECO:0008006" key="3">
    <source>
        <dbReference type="Google" id="ProtNLM"/>
    </source>
</evidence>
<dbReference type="KEGG" id="moc:BB934_26115"/>
<dbReference type="SUPFAM" id="SSF69304">
    <property type="entry name" value="Tricorn protease N-terminal domain"/>
    <property type="match status" value="1"/>
</dbReference>
<evidence type="ECO:0000256" key="1">
    <source>
        <dbReference type="SAM" id="MobiDB-lite"/>
    </source>
</evidence>
<feature type="region of interest" description="Disordered" evidence="1">
    <location>
        <begin position="12"/>
        <end position="32"/>
    </location>
</feature>
<dbReference type="OrthoDB" id="7314239at2"/>
<gene>
    <name evidence="2" type="ORF">BB934_26115</name>
</gene>
<dbReference type="InterPro" id="IPR011659">
    <property type="entry name" value="WD40"/>
</dbReference>
<dbReference type="EMBL" id="CP016616">
    <property type="protein sequence ID" value="ANY81261.1"/>
    <property type="molecule type" value="Genomic_DNA"/>
</dbReference>
<name>A0A1B2EMT1_9HYPH</name>
<organism evidence="2">
    <name type="scientific">Microvirga ossetica</name>
    <dbReference type="NCBI Taxonomy" id="1882682"/>
    <lineage>
        <taxon>Bacteria</taxon>
        <taxon>Pseudomonadati</taxon>
        <taxon>Pseudomonadota</taxon>
        <taxon>Alphaproteobacteria</taxon>
        <taxon>Hyphomicrobiales</taxon>
        <taxon>Methylobacteriaceae</taxon>
        <taxon>Microvirga</taxon>
    </lineage>
</organism>
<dbReference type="Gene3D" id="2.120.10.30">
    <property type="entry name" value="TolB, C-terminal domain"/>
    <property type="match status" value="2"/>
</dbReference>